<dbReference type="PATRIC" id="fig|947033.5.peg.3626"/>
<dbReference type="RefSeq" id="WP_058512208.1">
    <property type="nucleotide sequence ID" value="NZ_LNYY01000021.1"/>
</dbReference>
<accession>A0A0W0ZDV3</accession>
<organism evidence="2 3">
    <name type="scientific">Legionella steelei</name>
    <dbReference type="NCBI Taxonomy" id="947033"/>
    <lineage>
        <taxon>Bacteria</taxon>
        <taxon>Pseudomonadati</taxon>
        <taxon>Pseudomonadota</taxon>
        <taxon>Gammaproteobacteria</taxon>
        <taxon>Legionellales</taxon>
        <taxon>Legionellaceae</taxon>
        <taxon>Legionella</taxon>
    </lineage>
</organism>
<name>A0A0W0ZDV3_9GAMM</name>
<evidence type="ECO:0000313" key="2">
    <source>
        <dbReference type="EMBL" id="KTD67204.1"/>
    </source>
</evidence>
<dbReference type="OrthoDB" id="9134522at2"/>
<proteinExistence type="predicted"/>
<feature type="compositionally biased region" description="Basic and acidic residues" evidence="1">
    <location>
        <begin position="1"/>
        <end position="14"/>
    </location>
</feature>
<gene>
    <name evidence="2" type="ORF">Lste_3410</name>
</gene>
<comment type="caution">
    <text evidence="2">The sequence shown here is derived from an EMBL/GenBank/DDBJ whole genome shotgun (WGS) entry which is preliminary data.</text>
</comment>
<feature type="region of interest" description="Disordered" evidence="1">
    <location>
        <begin position="1"/>
        <end position="20"/>
    </location>
</feature>
<keyword evidence="3" id="KW-1185">Reference proteome</keyword>
<evidence type="ECO:0000313" key="3">
    <source>
        <dbReference type="Proteomes" id="UP000054926"/>
    </source>
</evidence>
<evidence type="ECO:0000256" key="1">
    <source>
        <dbReference type="SAM" id="MobiDB-lite"/>
    </source>
</evidence>
<dbReference type="EMBL" id="LNYY01000021">
    <property type="protein sequence ID" value="KTD67204.1"/>
    <property type="molecule type" value="Genomic_DNA"/>
</dbReference>
<sequence>MDKGLDNRSRDKSGVIRKKRSDTKIKTLRNLYGKNFAPNYGSDETLKILLEKEHKKSLSAFLREDR</sequence>
<reference evidence="2 3" key="1">
    <citation type="submission" date="2015-11" db="EMBL/GenBank/DDBJ databases">
        <title>Genomic analysis of 38 Legionella species identifies large and diverse effector repertoires.</title>
        <authorList>
            <person name="Burstein D."/>
            <person name="Amaro F."/>
            <person name="Zusman T."/>
            <person name="Lifshitz Z."/>
            <person name="Cohen O."/>
            <person name="Gilbert J.A."/>
            <person name="Pupko T."/>
            <person name="Shuman H.A."/>
            <person name="Segal G."/>
        </authorList>
    </citation>
    <scope>NUCLEOTIDE SEQUENCE [LARGE SCALE GENOMIC DNA]</scope>
    <source>
        <strain evidence="2 3">IMVS3376</strain>
    </source>
</reference>
<protein>
    <submittedName>
        <fullName evidence="2">Uncharacterized protein</fullName>
    </submittedName>
</protein>
<dbReference type="AlphaFoldDB" id="A0A0W0ZDV3"/>
<dbReference type="Proteomes" id="UP000054926">
    <property type="component" value="Unassembled WGS sequence"/>
</dbReference>